<dbReference type="SMART" id="SM01008">
    <property type="entry name" value="Ald_Xan_dh_C"/>
    <property type="match status" value="1"/>
</dbReference>
<dbReference type="PANTHER" id="PTHR11908">
    <property type="entry name" value="XANTHINE DEHYDROGENASE"/>
    <property type="match status" value="1"/>
</dbReference>
<dbReference type="Proteomes" id="UP000576209">
    <property type="component" value="Unassembled WGS sequence"/>
</dbReference>
<dbReference type="SUPFAM" id="SSF56003">
    <property type="entry name" value="Molybdenum cofactor-binding domain"/>
    <property type="match status" value="1"/>
</dbReference>
<keyword evidence="3" id="KW-1185">Reference proteome</keyword>
<dbReference type="InterPro" id="IPR008274">
    <property type="entry name" value="AldOxase/xan_DH_MoCoBD1"/>
</dbReference>
<feature type="domain" description="Aldehyde oxidase/xanthine dehydrogenase a/b hammerhead" evidence="1">
    <location>
        <begin position="21"/>
        <end position="135"/>
    </location>
</feature>
<dbReference type="InterPro" id="IPR000674">
    <property type="entry name" value="Ald_Oxase/Xan_DH_a/b"/>
</dbReference>
<evidence type="ECO:0000313" key="3">
    <source>
        <dbReference type="Proteomes" id="UP000576209"/>
    </source>
</evidence>
<gene>
    <name evidence="2" type="ORF">GGR28_002253</name>
</gene>
<dbReference type="EMBL" id="JACIFF010000005">
    <property type="protein sequence ID" value="MBB4079628.1"/>
    <property type="molecule type" value="Genomic_DNA"/>
</dbReference>
<reference evidence="2 3" key="1">
    <citation type="submission" date="2020-08" db="EMBL/GenBank/DDBJ databases">
        <title>Genomic Encyclopedia of Type Strains, Phase IV (KMG-IV): sequencing the most valuable type-strain genomes for metagenomic binning, comparative biology and taxonomic classification.</title>
        <authorList>
            <person name="Goeker M."/>
        </authorList>
    </citation>
    <scope>NUCLEOTIDE SEQUENCE [LARGE SCALE GENOMIC DNA]</scope>
    <source>
        <strain evidence="2 3">DSM 105137</strain>
    </source>
</reference>
<dbReference type="PANTHER" id="PTHR11908:SF153">
    <property type="entry name" value="DEHYDROGENASE"/>
    <property type="match status" value="1"/>
</dbReference>
<proteinExistence type="predicted"/>
<dbReference type="AlphaFoldDB" id="A0A840ECB1"/>
<protein>
    <submittedName>
        <fullName evidence="2">Xanthine dehydrogenase YagR molybdenum-binding subunit</fullName>
        <ecNumber evidence="2">1.17.1.4</ecNumber>
    </submittedName>
</protein>
<dbReference type="EC" id="1.17.1.4" evidence="2"/>
<comment type="caution">
    <text evidence="2">The sequence shown here is derived from an EMBL/GenBank/DDBJ whole genome shotgun (WGS) entry which is preliminary data.</text>
</comment>
<sequence length="745" mass="81622">MNEHEQIGQPRRRIEGARKVTGQAKYAAEYNVPDLLYGYIVNSTITRGRITAIDEAAARSVAGVVEIFHHERRSKLPGFDVIYSDMDAPPGSPFRPLYDANIRFNGQPIALVVAETFEAARYAASLLNIHYEEESFDVDLLTNLARARKPSKGLATLIKPLPPGPRGDFETAYAQADARFEGHFHHGSQHHNPLELFATTTVYEGDGKLTIYDKTQGTTNSQLYVSNLFGLSFRDVRVIAPFVGGGFGSGLRPQYQLVLCVMAALQLRRNVRVVMDRAQMFTFGHRPETIQHTRFGATADGKLTAINHVALAETSRFEDYNEVVVNHANMLYPADNVALDYKLVPLDRFTPLDMRAPGGSTGMLAIETTMDQLADQLGIDPLEFRLRNYAERDVSADKPYSSKELRECYRQGAERFGWSERKPTAEVNRRGNRLVGHGMSSGIWDVIALPGKASAEFTADGKLIVSSAVTDNGQGTYTVMTQIAADELGLPLEAVSFQYGDSRHPLSPIQGGSYTTAVIGSAIKAACRALRSKLFKLAQIMDGFPLGDALPEDVRFVDGAIVLKKDPFIRVSLTDVIAFNHGKSVTASKSNIPNIFRLKQYTRAAHAASFVEVEVDEQLGIINVTRAVTAVAAGAIMNPHTARSQILGGMVWGISMALHEETLLDVNLGKYINTDLGEYHLPVHADIHDLDVIFVEEHDDVINELGAKGIGEIGVISMAPAIVNAVYNATGKLVQVFPIKVGDLL</sequence>
<dbReference type="Pfam" id="PF01315">
    <property type="entry name" value="Ald_Xan_dh_C"/>
    <property type="match status" value="1"/>
</dbReference>
<dbReference type="GO" id="GO:0005506">
    <property type="term" value="F:iron ion binding"/>
    <property type="evidence" value="ECO:0007669"/>
    <property type="project" value="InterPro"/>
</dbReference>
<dbReference type="InterPro" id="IPR037165">
    <property type="entry name" value="AldOxase/xan_DH_Mopterin-bd_sf"/>
</dbReference>
<name>A0A840ECB1_9BACT</name>
<dbReference type="SUPFAM" id="SSF54665">
    <property type="entry name" value="CO dehydrogenase molybdoprotein N-domain-like"/>
    <property type="match status" value="1"/>
</dbReference>
<dbReference type="GO" id="GO:0004854">
    <property type="term" value="F:xanthine dehydrogenase activity"/>
    <property type="evidence" value="ECO:0007669"/>
    <property type="project" value="UniProtKB-EC"/>
</dbReference>
<accession>A0A840ECB1</accession>
<dbReference type="InterPro" id="IPR036856">
    <property type="entry name" value="Ald_Oxase/Xan_DH_a/b_sf"/>
</dbReference>
<organism evidence="2 3">
    <name type="scientific">Neolewinella aquimaris</name>
    <dbReference type="NCBI Taxonomy" id="1835722"/>
    <lineage>
        <taxon>Bacteria</taxon>
        <taxon>Pseudomonadati</taxon>
        <taxon>Bacteroidota</taxon>
        <taxon>Saprospiria</taxon>
        <taxon>Saprospirales</taxon>
        <taxon>Lewinellaceae</taxon>
        <taxon>Neolewinella</taxon>
    </lineage>
</organism>
<evidence type="ECO:0000313" key="2">
    <source>
        <dbReference type="EMBL" id="MBB4079628.1"/>
    </source>
</evidence>
<dbReference type="RefSeq" id="WP_183495865.1">
    <property type="nucleotide sequence ID" value="NZ_JACIFF010000005.1"/>
</dbReference>
<keyword evidence="2" id="KW-0560">Oxidoreductase</keyword>
<dbReference type="Pfam" id="PF20256">
    <property type="entry name" value="MoCoBD_2"/>
    <property type="match status" value="1"/>
</dbReference>
<dbReference type="InterPro" id="IPR016208">
    <property type="entry name" value="Ald_Oxase/xanthine_DH-like"/>
</dbReference>
<dbReference type="InterPro" id="IPR046867">
    <property type="entry name" value="AldOxase/xan_DH_MoCoBD2"/>
</dbReference>
<dbReference type="Gene3D" id="3.90.1170.50">
    <property type="entry name" value="Aldehyde oxidase/xanthine dehydrogenase, a/b hammerhead"/>
    <property type="match status" value="1"/>
</dbReference>
<dbReference type="Pfam" id="PF02738">
    <property type="entry name" value="MoCoBD_1"/>
    <property type="match status" value="1"/>
</dbReference>
<evidence type="ECO:0000259" key="1">
    <source>
        <dbReference type="SMART" id="SM01008"/>
    </source>
</evidence>
<dbReference type="Gene3D" id="3.30.365.10">
    <property type="entry name" value="Aldehyde oxidase/xanthine dehydrogenase, molybdopterin binding domain"/>
    <property type="match status" value="4"/>
</dbReference>